<dbReference type="RefSeq" id="WP_130342728.1">
    <property type="nucleotide sequence ID" value="NZ_SGWQ01000001.1"/>
</dbReference>
<dbReference type="OrthoDB" id="3624112at2"/>
<evidence type="ECO:0000313" key="2">
    <source>
        <dbReference type="Proteomes" id="UP000294257"/>
    </source>
</evidence>
<comment type="caution">
    <text evidence="1">The sequence shown here is derived from an EMBL/GenBank/DDBJ whole genome shotgun (WGS) entry which is preliminary data.</text>
</comment>
<reference evidence="1 2" key="1">
    <citation type="submission" date="2019-02" db="EMBL/GenBank/DDBJ databases">
        <title>Genomic Encyclopedia of Type Strains, Phase IV (KMG-IV): sequencing the most valuable type-strain genomes for metagenomic binning, comparative biology and taxonomic classification.</title>
        <authorList>
            <person name="Goeker M."/>
        </authorList>
    </citation>
    <scope>NUCLEOTIDE SEQUENCE [LARGE SCALE GENOMIC DNA]</scope>
    <source>
        <strain evidence="1 2">DSM 101727</strain>
    </source>
</reference>
<dbReference type="AlphaFoldDB" id="A0A4Q7L897"/>
<gene>
    <name evidence="1" type="ORF">EV193_1011037</name>
</gene>
<dbReference type="EMBL" id="SGWQ01000001">
    <property type="protein sequence ID" value="RZS45150.1"/>
    <property type="molecule type" value="Genomic_DNA"/>
</dbReference>
<proteinExistence type="predicted"/>
<name>A0A4Q7L897_9PSEU</name>
<sequence>MRTAEPGELWPDHLVVPAAELTVARARGVVRRAQAFARRLVITDPLSFGERAPAVLRLLTDATARRVPLEWTLGGEPPWPVRTLVHLTPPAGRGEYARRWRDGHRAGLCCYRVGPGFVRVRDLRPDGEHRDVLITGALANRFVALAEDAAADEALLADLVDTGLAVRVDEGHHVLPHRLLRWPIPHTEI</sequence>
<accession>A0A4Q7L897</accession>
<keyword evidence="2" id="KW-1185">Reference proteome</keyword>
<dbReference type="Pfam" id="PF19142">
    <property type="entry name" value="DUF5825"/>
    <property type="match status" value="1"/>
</dbReference>
<dbReference type="InterPro" id="IPR043863">
    <property type="entry name" value="DUF5825"/>
</dbReference>
<dbReference type="Proteomes" id="UP000294257">
    <property type="component" value="Unassembled WGS sequence"/>
</dbReference>
<protein>
    <submittedName>
        <fullName evidence="1">Uncharacterized protein</fullName>
    </submittedName>
</protein>
<evidence type="ECO:0000313" key="1">
    <source>
        <dbReference type="EMBL" id="RZS45150.1"/>
    </source>
</evidence>
<organism evidence="1 2">
    <name type="scientific">Herbihabitans rhizosphaerae</name>
    <dbReference type="NCBI Taxonomy" id="1872711"/>
    <lineage>
        <taxon>Bacteria</taxon>
        <taxon>Bacillati</taxon>
        <taxon>Actinomycetota</taxon>
        <taxon>Actinomycetes</taxon>
        <taxon>Pseudonocardiales</taxon>
        <taxon>Pseudonocardiaceae</taxon>
        <taxon>Herbihabitans</taxon>
    </lineage>
</organism>